<accession>A0A158PL61</accession>
<evidence type="ECO:0000256" key="10">
    <source>
        <dbReference type="ARBA" id="ARBA00023303"/>
    </source>
</evidence>
<evidence type="ECO:0000256" key="2">
    <source>
        <dbReference type="ARBA" id="ARBA00004236"/>
    </source>
</evidence>
<evidence type="ECO:0000256" key="3">
    <source>
        <dbReference type="ARBA" id="ARBA00022448"/>
    </source>
</evidence>
<organism evidence="16">
    <name type="scientific">Angiostrongylus costaricensis</name>
    <name type="common">Nematode worm</name>
    <dbReference type="NCBI Taxonomy" id="334426"/>
    <lineage>
        <taxon>Eukaryota</taxon>
        <taxon>Metazoa</taxon>
        <taxon>Ecdysozoa</taxon>
        <taxon>Nematoda</taxon>
        <taxon>Chromadorea</taxon>
        <taxon>Rhabditida</taxon>
        <taxon>Rhabditina</taxon>
        <taxon>Rhabditomorpha</taxon>
        <taxon>Strongyloidea</taxon>
        <taxon>Metastrongylidae</taxon>
        <taxon>Angiostrongylus</taxon>
    </lineage>
</organism>
<comment type="subcellular location">
    <subcellularLocation>
        <location evidence="2">Cell membrane</location>
    </subcellularLocation>
    <subcellularLocation>
        <location evidence="1">Membrane</location>
        <topology evidence="1">Multi-pass membrane protein</topology>
    </subcellularLocation>
</comment>
<dbReference type="GO" id="GO:0005886">
    <property type="term" value="C:plasma membrane"/>
    <property type="evidence" value="ECO:0007669"/>
    <property type="project" value="UniProtKB-SubCell"/>
</dbReference>
<dbReference type="Pfam" id="PF02932">
    <property type="entry name" value="Neur_chan_memb"/>
    <property type="match status" value="1"/>
</dbReference>
<dbReference type="OMA" id="WLEWSPV"/>
<dbReference type="GO" id="GO:0005230">
    <property type="term" value="F:extracellular ligand-gated monoatomic ion channel activity"/>
    <property type="evidence" value="ECO:0007669"/>
    <property type="project" value="InterPro"/>
</dbReference>
<reference evidence="14 15" key="2">
    <citation type="submission" date="2018-11" db="EMBL/GenBank/DDBJ databases">
        <authorList>
            <consortium name="Pathogen Informatics"/>
        </authorList>
    </citation>
    <scope>NUCLEOTIDE SEQUENCE [LARGE SCALE GENOMIC DNA]</scope>
    <source>
        <strain evidence="14 15">Costa Rica</strain>
    </source>
</reference>
<evidence type="ECO:0000256" key="5">
    <source>
        <dbReference type="ARBA" id="ARBA00022692"/>
    </source>
</evidence>
<dbReference type="OrthoDB" id="407674at2759"/>
<evidence type="ECO:0000256" key="8">
    <source>
        <dbReference type="ARBA" id="ARBA00023065"/>
    </source>
</evidence>
<dbReference type="InterPro" id="IPR018000">
    <property type="entry name" value="Neurotransmitter_ion_chnl_CS"/>
</dbReference>
<evidence type="ECO:0000259" key="12">
    <source>
        <dbReference type="Pfam" id="PF02931"/>
    </source>
</evidence>
<dbReference type="CDD" id="cd18990">
    <property type="entry name" value="LGIC_ECD_GABAAR"/>
    <property type="match status" value="1"/>
</dbReference>
<keyword evidence="3" id="KW-0813">Transport</keyword>
<keyword evidence="6" id="KW-0732">Signal</keyword>
<evidence type="ECO:0000256" key="9">
    <source>
        <dbReference type="ARBA" id="ARBA00023136"/>
    </source>
</evidence>
<dbReference type="SUPFAM" id="SSF63712">
    <property type="entry name" value="Nicotinic receptor ligand binding domain-like"/>
    <property type="match status" value="1"/>
</dbReference>
<evidence type="ECO:0000256" key="1">
    <source>
        <dbReference type="ARBA" id="ARBA00004141"/>
    </source>
</evidence>
<proteinExistence type="predicted"/>
<keyword evidence="10" id="KW-0407">Ion channel</keyword>
<protein>
    <submittedName>
        <fullName evidence="16">Neurotransmitter-gated ion-channel ligand binding domain protein</fullName>
    </submittedName>
</protein>
<keyword evidence="5 11" id="KW-0812">Transmembrane</keyword>
<sequence>MDFWISAIWMDRRLAFQHLDPCRKNLSLDHNMEPLLWSPNVCVVNSKLTKVHDSPKPNILLMVFPNGTVWLNYRVRSEAPCRMDLRKFPLDSIKCTLLLESYSYNSAEVSLRWLEWSPVSSVKNNFNLPDFRMSNMTYNTMTETYTAGLWHRLGVSIQFERLYGFYILQMYLPTYVSVFISWIAFWMDTRALPARITLSVSSLMALTFQFGNIVKSLPKASYVKAIDIWMFSCVGFIFCSLIELAIVAYNDKMGDQRLRSTSIPISTSNGSCSALRKSIAEITLRQSKGNELGAAIDKTASIAFPVVRYFWLTNLKKP</sequence>
<evidence type="ECO:0000313" key="14">
    <source>
        <dbReference type="EMBL" id="VDM62543.1"/>
    </source>
</evidence>
<dbReference type="InterPro" id="IPR006202">
    <property type="entry name" value="Neur_chan_lig-bd"/>
</dbReference>
<feature type="transmembrane region" description="Helical" evidence="11">
    <location>
        <begin position="196"/>
        <end position="214"/>
    </location>
</feature>
<feature type="transmembrane region" description="Helical" evidence="11">
    <location>
        <begin position="163"/>
        <end position="184"/>
    </location>
</feature>
<dbReference type="InterPro" id="IPR006028">
    <property type="entry name" value="GABAA/Glycine_rcpt"/>
</dbReference>
<feature type="domain" description="Neurotransmitter-gated ion-channel transmembrane" evidence="13">
    <location>
        <begin position="170"/>
        <end position="254"/>
    </location>
</feature>
<dbReference type="InterPro" id="IPR006029">
    <property type="entry name" value="Neurotrans-gated_channel_TM"/>
</dbReference>
<dbReference type="Pfam" id="PF02931">
    <property type="entry name" value="Neur_chan_LBD"/>
    <property type="match status" value="1"/>
</dbReference>
<keyword evidence="8" id="KW-0406">Ion transport</keyword>
<dbReference type="InterPro" id="IPR036719">
    <property type="entry name" value="Neuro-gated_channel_TM_sf"/>
</dbReference>
<dbReference type="PRINTS" id="PR00253">
    <property type="entry name" value="GABAARECEPTR"/>
</dbReference>
<dbReference type="Gene3D" id="1.20.58.390">
    <property type="entry name" value="Neurotransmitter-gated ion-channel transmembrane domain"/>
    <property type="match status" value="1"/>
</dbReference>
<keyword evidence="15" id="KW-1185">Reference proteome</keyword>
<dbReference type="AlphaFoldDB" id="A0A158PL61"/>
<evidence type="ECO:0000259" key="13">
    <source>
        <dbReference type="Pfam" id="PF02932"/>
    </source>
</evidence>
<dbReference type="PROSITE" id="PS00236">
    <property type="entry name" value="NEUROTR_ION_CHANNEL"/>
    <property type="match status" value="1"/>
</dbReference>
<keyword evidence="7 11" id="KW-1133">Transmembrane helix</keyword>
<dbReference type="STRING" id="334426.A0A158PL61"/>
<evidence type="ECO:0000256" key="4">
    <source>
        <dbReference type="ARBA" id="ARBA00022475"/>
    </source>
</evidence>
<dbReference type="EMBL" id="UYYA01004584">
    <property type="protein sequence ID" value="VDM62543.1"/>
    <property type="molecule type" value="Genomic_DNA"/>
</dbReference>
<dbReference type="WBParaSite" id="ACOC_0001095701-mRNA-1">
    <property type="protein sequence ID" value="ACOC_0001095701-mRNA-1"/>
    <property type="gene ID" value="ACOC_0001095701"/>
</dbReference>
<feature type="transmembrane region" description="Helical" evidence="11">
    <location>
        <begin position="226"/>
        <end position="249"/>
    </location>
</feature>
<evidence type="ECO:0000313" key="15">
    <source>
        <dbReference type="Proteomes" id="UP000267027"/>
    </source>
</evidence>
<dbReference type="Gene3D" id="2.70.170.10">
    <property type="entry name" value="Neurotransmitter-gated ion-channel ligand-binding domain"/>
    <property type="match status" value="1"/>
</dbReference>
<reference evidence="16" key="1">
    <citation type="submission" date="2016-04" db="UniProtKB">
        <authorList>
            <consortium name="WormBaseParasite"/>
        </authorList>
    </citation>
    <scope>IDENTIFICATION</scope>
</reference>
<keyword evidence="9 11" id="KW-0472">Membrane</keyword>
<dbReference type="PANTHER" id="PTHR18945">
    <property type="entry name" value="NEUROTRANSMITTER GATED ION CHANNEL"/>
    <property type="match status" value="1"/>
</dbReference>
<keyword evidence="4" id="KW-1003">Cell membrane</keyword>
<evidence type="ECO:0000313" key="16">
    <source>
        <dbReference type="WBParaSite" id="ACOC_0001095701-mRNA-1"/>
    </source>
</evidence>
<name>A0A158PL61_ANGCS</name>
<feature type="domain" description="Neurotransmitter-gated ion-channel ligand-binding" evidence="12">
    <location>
        <begin position="1"/>
        <end position="160"/>
    </location>
</feature>
<dbReference type="CDD" id="cd19049">
    <property type="entry name" value="LGIC_TM_anion"/>
    <property type="match status" value="1"/>
</dbReference>
<dbReference type="InterPro" id="IPR006201">
    <property type="entry name" value="Neur_channel"/>
</dbReference>
<gene>
    <name evidence="14" type="ORF">ACOC_LOCUS10958</name>
</gene>
<evidence type="ECO:0000256" key="11">
    <source>
        <dbReference type="SAM" id="Phobius"/>
    </source>
</evidence>
<dbReference type="InterPro" id="IPR036734">
    <property type="entry name" value="Neur_chan_lig-bd_sf"/>
</dbReference>
<dbReference type="SUPFAM" id="SSF90112">
    <property type="entry name" value="Neurotransmitter-gated ion-channel transmembrane pore"/>
    <property type="match status" value="1"/>
</dbReference>
<evidence type="ECO:0000256" key="7">
    <source>
        <dbReference type="ARBA" id="ARBA00022989"/>
    </source>
</evidence>
<dbReference type="GO" id="GO:0004888">
    <property type="term" value="F:transmembrane signaling receptor activity"/>
    <property type="evidence" value="ECO:0007669"/>
    <property type="project" value="InterPro"/>
</dbReference>
<dbReference type="InterPro" id="IPR038050">
    <property type="entry name" value="Neuro_actylchol_rec"/>
</dbReference>
<dbReference type="Proteomes" id="UP000267027">
    <property type="component" value="Unassembled WGS sequence"/>
</dbReference>
<evidence type="ECO:0000256" key="6">
    <source>
        <dbReference type="ARBA" id="ARBA00022729"/>
    </source>
</evidence>